<name>A0A7D9ILU2_PARCT</name>
<dbReference type="PANTHER" id="PTHR21301:SF10">
    <property type="entry name" value="REVERSE TRANSCRIPTASE DOMAIN-CONTAINING PROTEIN"/>
    <property type="match status" value="1"/>
</dbReference>
<evidence type="ECO:0000313" key="2">
    <source>
        <dbReference type="Proteomes" id="UP001152795"/>
    </source>
</evidence>
<dbReference type="Pfam" id="PF26215">
    <property type="entry name" value="HTH_animal"/>
    <property type="match status" value="1"/>
</dbReference>
<dbReference type="PROSITE" id="PS50878">
    <property type="entry name" value="RT_POL"/>
    <property type="match status" value="1"/>
</dbReference>
<protein>
    <submittedName>
        <fullName evidence="1">Uncharacterized protein</fullName>
    </submittedName>
</protein>
<dbReference type="InterPro" id="IPR000477">
    <property type="entry name" value="RT_dom"/>
</dbReference>
<dbReference type="PROSITE" id="PS50164">
    <property type="entry name" value="GIY_YIG"/>
    <property type="match status" value="1"/>
</dbReference>
<dbReference type="InterPro" id="IPR013087">
    <property type="entry name" value="Znf_C2H2_type"/>
</dbReference>
<dbReference type="OrthoDB" id="10058907at2759"/>
<feature type="non-terminal residue" evidence="1">
    <location>
        <position position="1"/>
    </location>
</feature>
<dbReference type="InterPro" id="IPR000305">
    <property type="entry name" value="GIY-YIG_endonuc"/>
</dbReference>
<organism evidence="1 2">
    <name type="scientific">Paramuricea clavata</name>
    <name type="common">Red gorgonian</name>
    <name type="synonym">Violescent sea-whip</name>
    <dbReference type="NCBI Taxonomy" id="317549"/>
    <lineage>
        <taxon>Eukaryota</taxon>
        <taxon>Metazoa</taxon>
        <taxon>Cnidaria</taxon>
        <taxon>Anthozoa</taxon>
        <taxon>Octocorallia</taxon>
        <taxon>Malacalcyonacea</taxon>
        <taxon>Plexauridae</taxon>
        <taxon>Paramuricea</taxon>
    </lineage>
</organism>
<reference evidence="1" key="1">
    <citation type="submission" date="2020-04" db="EMBL/GenBank/DDBJ databases">
        <authorList>
            <person name="Alioto T."/>
            <person name="Alioto T."/>
            <person name="Gomez Garrido J."/>
        </authorList>
    </citation>
    <scope>NUCLEOTIDE SEQUENCE</scope>
    <source>
        <strain evidence="1">A484AB</strain>
    </source>
</reference>
<accession>A0A7D9ILU2</accession>
<dbReference type="AlphaFoldDB" id="A0A7D9ILU2"/>
<evidence type="ECO:0000313" key="1">
    <source>
        <dbReference type="EMBL" id="CAB4008380.1"/>
    </source>
</evidence>
<dbReference type="Proteomes" id="UP001152795">
    <property type="component" value="Unassembled WGS sequence"/>
</dbReference>
<keyword evidence="2" id="KW-1185">Reference proteome</keyword>
<dbReference type="PANTHER" id="PTHR21301">
    <property type="entry name" value="REVERSE TRANSCRIPTASE"/>
    <property type="match status" value="1"/>
</dbReference>
<proteinExistence type="predicted"/>
<feature type="non-terminal residue" evidence="1">
    <location>
        <position position="1176"/>
    </location>
</feature>
<sequence>IIIKPTFLMTAYTKRLRFLISLTVFRESVLYSSLDRLFDRLKVLEASQYALLNDIYNLIDVLRRFAYPCSHDVCKGNKLGQPFQTCRYRQPWLKIRHFFQEMLESWFGPYNYGLARKTLTELERASQNYHFNADSIIEVIKEMPFHKSFVTGRYAMKLMFMRGKGAKQIIATKSELANLLNLAVKNQLFQLDGKLYRQVDGVSMGSPLGPLMANTFMCSIEQKLVDNNRMPSFYHRFVDDTITTQRSLASAEDFLNTLNNCHPSLNFTMECEVDGKLPFLGMEAIRTHGHIETKVYVKPTNTGLLLHYQSHVDRRYKKSLITTMLNRAFRLSSSWKHFVEECDRLKSVFANLRYPLRLVDSIISEFVTKKYAEMNSSTPTEYVKRDVICVALPFKDQKSSDIVRRQLAGLGTVIGRALEPVFKSRKIKEEVKVHEMKPPIVNQQRVVYRYKCDLCDADYVGYTSRHLHQRIDEHKRSVIGKHMREDHEEDASRIEGCFSILRKCQGKYECLLYEMLYIKELSPSLNTQSNSILCLFVVVFLSSKRRLINVISLSFVSKLFSKSLCNHHKISSSVYRTGNMTAISSVGKFLPSRGGRKKKLFLIIVNVLGHPKGVETLMWTRMKHKVFGGSNSRSSGVLARTSSTPYCVLCYKWCTLCFSSNIVIHHNDLLKCVLPTNDIMHILYSPQKHHLMYKIQISRYKGLQYTIACEIRCHVSKLLRKHYTEICLICFMFSFKSSKRRLINVRNIVAEIFVIFNVCSNVSLSPTSGQKMTMHHPSVDFIRIVIVFFKYNTFYFTYPPRTHDFSHILPSCLLFIAESRKYHPVIVLLHNYKWLKKISKKVSSTFVTVQCILPSILCPSIFRQIAAILMITVSKRRKNPPVYHLGGYRPETRGIPQNIIPHNDEYYDLGNLNPGCFTRGHVIRLRIPRLSGKFDFFKCKVIKSCVLKLKVRSITDKYSTPPCHVSTRSFREDCAQRRGEPLKWRQFGGISKDTISKPFMIIKQDGKIWLKSCFRGGHISYFVHNQQFTWGGRGRFKDFRPGFRFSHICHVNRHGHFTLKQLRLPVLNESHTNSYTGPRLPGKTKIFPTKLETFVETLFLRLPTLSCTVKMVQITINAIVDDHIAFAVALVFAKLSNVGNGRFGPVQYDLTRSQIHSQFNHQHKMIFHKRFSSRSL</sequence>
<dbReference type="InterPro" id="IPR058912">
    <property type="entry name" value="HTH_animal"/>
</dbReference>
<dbReference type="EMBL" id="CACRXK020006106">
    <property type="protein sequence ID" value="CAB4008380.1"/>
    <property type="molecule type" value="Genomic_DNA"/>
</dbReference>
<dbReference type="PROSITE" id="PS00028">
    <property type="entry name" value="ZINC_FINGER_C2H2_1"/>
    <property type="match status" value="1"/>
</dbReference>
<comment type="caution">
    <text evidence="1">The sequence shown here is derived from an EMBL/GenBank/DDBJ whole genome shotgun (WGS) entry which is preliminary data.</text>
</comment>
<gene>
    <name evidence="1" type="ORF">PACLA_8A080225</name>
</gene>